<gene>
    <name evidence="2" type="ORF">CBRE1094_LOCUS16426</name>
</gene>
<sequence length="186" mass="20287">MFTGAMIYGLSKPVPCLMHTGFWLLLLFTILEVLLSLLVIYWVYSLGLVPSDTLDSLFGSARSHIDTFLSTILDHPVAVAEGIVCKTYQTCCWSPALALMQHDEGSGEITGGFDGGAEFGSGFYNASSTAPYETGTVSDRTSHQTCSLSNLINTLTSISPVRCTGAPGHEQHYNLLRPRSAYRRRQ</sequence>
<keyword evidence="1" id="KW-0812">Transmembrane</keyword>
<accession>A0A7S2GIF8</accession>
<dbReference type="EMBL" id="HBGU01030088">
    <property type="protein sequence ID" value="CAD9451960.1"/>
    <property type="molecule type" value="Transcribed_RNA"/>
</dbReference>
<evidence type="ECO:0000256" key="1">
    <source>
        <dbReference type="SAM" id="Phobius"/>
    </source>
</evidence>
<organism evidence="2">
    <name type="scientific">Haptolina brevifila</name>
    <dbReference type="NCBI Taxonomy" id="156173"/>
    <lineage>
        <taxon>Eukaryota</taxon>
        <taxon>Haptista</taxon>
        <taxon>Haptophyta</taxon>
        <taxon>Prymnesiophyceae</taxon>
        <taxon>Prymnesiales</taxon>
        <taxon>Prymnesiaceae</taxon>
        <taxon>Haptolina</taxon>
    </lineage>
</organism>
<protein>
    <submittedName>
        <fullName evidence="2">Uncharacterized protein</fullName>
    </submittedName>
</protein>
<name>A0A7S2GIF8_9EUKA</name>
<feature type="transmembrane region" description="Helical" evidence="1">
    <location>
        <begin position="21"/>
        <end position="44"/>
    </location>
</feature>
<evidence type="ECO:0000313" key="2">
    <source>
        <dbReference type="EMBL" id="CAD9451960.1"/>
    </source>
</evidence>
<keyword evidence="1" id="KW-0472">Membrane</keyword>
<reference evidence="2" key="1">
    <citation type="submission" date="2021-01" db="EMBL/GenBank/DDBJ databases">
        <authorList>
            <person name="Corre E."/>
            <person name="Pelletier E."/>
            <person name="Niang G."/>
            <person name="Scheremetjew M."/>
            <person name="Finn R."/>
            <person name="Kale V."/>
            <person name="Holt S."/>
            <person name="Cochrane G."/>
            <person name="Meng A."/>
            <person name="Brown T."/>
            <person name="Cohen L."/>
        </authorList>
    </citation>
    <scope>NUCLEOTIDE SEQUENCE</scope>
    <source>
        <strain evidence="2">UTEX LB 985</strain>
    </source>
</reference>
<proteinExistence type="predicted"/>
<dbReference type="AlphaFoldDB" id="A0A7S2GIF8"/>
<keyword evidence="1" id="KW-1133">Transmembrane helix</keyword>